<dbReference type="AlphaFoldDB" id="A0A1M7Q3U2"/>
<evidence type="ECO:0000256" key="2">
    <source>
        <dbReference type="SAM" id="Phobius"/>
    </source>
</evidence>
<evidence type="ECO:0000256" key="1">
    <source>
        <dbReference type="SAM" id="MobiDB-lite"/>
    </source>
</evidence>
<dbReference type="STRING" id="134849.SAMN05443668_104108"/>
<gene>
    <name evidence="3" type="ORF">SAMN05443668_104108</name>
</gene>
<evidence type="ECO:0000313" key="3">
    <source>
        <dbReference type="EMBL" id="SHN24949.1"/>
    </source>
</evidence>
<dbReference type="Proteomes" id="UP000184440">
    <property type="component" value="Unassembled WGS sequence"/>
</dbReference>
<feature type="compositionally biased region" description="Gly residues" evidence="1">
    <location>
        <begin position="118"/>
        <end position="128"/>
    </location>
</feature>
<feature type="compositionally biased region" description="Basic and acidic residues" evidence="1">
    <location>
        <begin position="144"/>
        <end position="156"/>
    </location>
</feature>
<feature type="transmembrane region" description="Helical" evidence="2">
    <location>
        <begin position="429"/>
        <end position="450"/>
    </location>
</feature>
<accession>A0A1M7Q3U2</accession>
<sequence length="608" mass="62922">MTSPPPTRPNDAEPVAAAPAAEAPAAPPAAETPAAPPAAETPAAPPAAETPAAPPTAETPAAPPAAETPAAPPAAGFPAAKPPAPATAGAETEGVDSGPEAAGAEVRPGGAEAKVGAAEGGAADGGAADGSADEVGTAGASVGDGREGDERERAEVDRLRGEVAALRAELSTRRQRRSILDAARRIIAAVCVMLAAFALVASVVGVWAARTVLDTDRWVAAVAPLPEDPAVATAVAQYSTDQLFEVLDVETRLREALPPRAGFVIGPLTVQLRGVIRTQVLNIVSSERFQTVWEEANRRAHQRALAIIEGRSTLITASDDQVRIDLLPLINQVLQRIETQLPTFFGRSLSLPDLRSGEIPPNLRERIETALGVSLPANFAQFTVYDAGRLRAVQETVVAVRQGLIALVLGAIALLLIALAIAPRRRRTLLQLGIWLAVAAVAVTAVLRAARAELLQQVPDGVYRDGVAATLTIVTAPLRDRGLLVIAAGVLIALVAYLVGPGRVPVALRRGIARGTRSAGRGTARGGRWLAAHGPGWIRRYRDPLRIGGAVVAALAVILVSSWSGLLVIVVLLVVYEVAVTLIARSPSETVPTEPRPPQTESPAPARG</sequence>
<feature type="transmembrane region" description="Helical" evidence="2">
    <location>
        <begin position="482"/>
        <end position="500"/>
    </location>
</feature>
<feature type="compositionally biased region" description="Low complexity" evidence="1">
    <location>
        <begin position="12"/>
        <end position="79"/>
    </location>
</feature>
<keyword evidence="2" id="KW-0812">Transmembrane</keyword>
<protein>
    <submittedName>
        <fullName evidence="3">Uncharacterized protein</fullName>
    </submittedName>
</protein>
<organism evidence="3 4">
    <name type="scientific">Cryptosporangium aurantiacum</name>
    <dbReference type="NCBI Taxonomy" id="134849"/>
    <lineage>
        <taxon>Bacteria</taxon>
        <taxon>Bacillati</taxon>
        <taxon>Actinomycetota</taxon>
        <taxon>Actinomycetes</taxon>
        <taxon>Cryptosporangiales</taxon>
        <taxon>Cryptosporangiaceae</taxon>
        <taxon>Cryptosporangium</taxon>
    </lineage>
</organism>
<name>A0A1M7Q3U2_9ACTN</name>
<feature type="region of interest" description="Disordered" evidence="1">
    <location>
        <begin position="1"/>
        <end position="156"/>
    </location>
</feature>
<feature type="transmembrane region" description="Helical" evidence="2">
    <location>
        <begin position="403"/>
        <end position="422"/>
    </location>
</feature>
<feature type="transmembrane region" description="Helical" evidence="2">
    <location>
        <begin position="547"/>
        <end position="576"/>
    </location>
</feature>
<keyword evidence="2" id="KW-1133">Transmembrane helix</keyword>
<reference evidence="3 4" key="1">
    <citation type="submission" date="2016-11" db="EMBL/GenBank/DDBJ databases">
        <authorList>
            <person name="Jaros S."/>
            <person name="Januszkiewicz K."/>
            <person name="Wedrychowicz H."/>
        </authorList>
    </citation>
    <scope>NUCLEOTIDE SEQUENCE [LARGE SCALE GENOMIC DNA]</scope>
    <source>
        <strain evidence="3 4">DSM 46144</strain>
    </source>
</reference>
<dbReference type="EMBL" id="FRCS01000004">
    <property type="protein sequence ID" value="SHN24949.1"/>
    <property type="molecule type" value="Genomic_DNA"/>
</dbReference>
<feature type="transmembrane region" description="Helical" evidence="2">
    <location>
        <begin position="186"/>
        <end position="209"/>
    </location>
</feature>
<keyword evidence="2" id="KW-0472">Membrane</keyword>
<feature type="region of interest" description="Disordered" evidence="1">
    <location>
        <begin position="588"/>
        <end position="608"/>
    </location>
</feature>
<evidence type="ECO:0000313" key="4">
    <source>
        <dbReference type="Proteomes" id="UP000184440"/>
    </source>
</evidence>
<keyword evidence="4" id="KW-1185">Reference proteome</keyword>
<proteinExistence type="predicted"/>